<sequence length="336" mass="35639">MEITPKSLAALTGGDVEGDENAVITGFAKIEEARPGDLSFIANPKYAHYIETTGATAVLVGKNFVVDKPVTPVLIRVADPYATLAQLLRMVEGMKPQPEGVEQPSYVSEGVALPEHVYIGAFAYIGKGVKLGKNVKIYPQVYVGDGCEIGDDSVLRSGVKVYEGCRIGSRCILHSGAVIGADGFGFAPHDGKFEKLPQTGIVEICDDVEIGANTTIDRATFGSTVIGEGTKLDNLIQVAHNVTIGRSNVFAAQTGIAGSTHIGDGNMVGGQCGFAGHIKVGDYNEIGAQSGIPNNVGSKRRIIGYPAIDARQFAKNQVYLKNLGKLYDEIKNIRKQ</sequence>
<name>A0AC61RIE6_9BACT</name>
<keyword evidence="2" id="KW-1185">Reference proteome</keyword>
<protein>
    <submittedName>
        <fullName evidence="1">UDP-3-O-(3-hydroxymyristoyl)glucosamine N-acyltransferase</fullName>
        <ecNumber evidence="1">2.3.1.191</ecNumber>
    </submittedName>
</protein>
<accession>A0AC61RIE6</accession>
<comment type="caution">
    <text evidence="1">The sequence shown here is derived from an EMBL/GenBank/DDBJ whole genome shotgun (WGS) entry which is preliminary data.</text>
</comment>
<proteinExistence type="predicted"/>
<dbReference type="Proteomes" id="UP000306319">
    <property type="component" value="Unassembled WGS sequence"/>
</dbReference>
<organism evidence="1 2">
    <name type="scientific">Lepagella muris</name>
    <dbReference type="NCBI Taxonomy" id="3032870"/>
    <lineage>
        <taxon>Bacteria</taxon>
        <taxon>Pseudomonadati</taxon>
        <taxon>Bacteroidota</taxon>
        <taxon>Bacteroidia</taxon>
        <taxon>Bacteroidales</taxon>
        <taxon>Muribaculaceae</taxon>
        <taxon>Lepagella</taxon>
    </lineage>
</organism>
<evidence type="ECO:0000313" key="1">
    <source>
        <dbReference type="EMBL" id="TGY80634.1"/>
    </source>
</evidence>
<reference evidence="1" key="1">
    <citation type="submission" date="2019-04" db="EMBL/GenBank/DDBJ databases">
        <title>Microbes associate with the intestines of laboratory mice.</title>
        <authorList>
            <person name="Navarre W."/>
            <person name="Wong E."/>
            <person name="Huang K."/>
            <person name="Tropini C."/>
            <person name="Ng K."/>
            <person name="Yu B."/>
        </authorList>
    </citation>
    <scope>NUCLEOTIDE SEQUENCE</scope>
    <source>
        <strain evidence="1">NM04_E33</strain>
    </source>
</reference>
<dbReference type="EC" id="2.3.1.191" evidence="1"/>
<evidence type="ECO:0000313" key="2">
    <source>
        <dbReference type="Proteomes" id="UP000306319"/>
    </source>
</evidence>
<gene>
    <name evidence="1" type="primary">lpxD</name>
    <name evidence="1" type="ORF">E5331_02635</name>
</gene>
<keyword evidence="1" id="KW-0012">Acyltransferase</keyword>
<dbReference type="EMBL" id="SRYB01000002">
    <property type="protein sequence ID" value="TGY80634.1"/>
    <property type="molecule type" value="Genomic_DNA"/>
</dbReference>
<keyword evidence="1" id="KW-0808">Transferase</keyword>